<dbReference type="PANTHER" id="PTHR46739">
    <property type="entry name" value="AQUAPORIN SIP1-1"/>
    <property type="match status" value="1"/>
</dbReference>
<dbReference type="GO" id="GO:0015250">
    <property type="term" value="F:water channel activity"/>
    <property type="evidence" value="ECO:0007669"/>
    <property type="project" value="InterPro"/>
</dbReference>
<keyword evidence="2" id="KW-0677">Repeat</keyword>
<dbReference type="EnsemblPlants" id="Zm00001eb374290_T001">
    <property type="protein sequence ID" value="Zm00001eb374290_P001"/>
    <property type="gene ID" value="Zm00001eb374290"/>
</dbReference>
<name>A0A804QWW0_MAIZE</name>
<organism evidence="3 4">
    <name type="scientific">Zea mays</name>
    <name type="common">Maize</name>
    <dbReference type="NCBI Taxonomy" id="4577"/>
    <lineage>
        <taxon>Eukaryota</taxon>
        <taxon>Viridiplantae</taxon>
        <taxon>Streptophyta</taxon>
        <taxon>Embryophyta</taxon>
        <taxon>Tracheophyta</taxon>
        <taxon>Spermatophyta</taxon>
        <taxon>Magnoliopsida</taxon>
        <taxon>Liliopsida</taxon>
        <taxon>Poales</taxon>
        <taxon>Poaceae</taxon>
        <taxon>PACMAD clade</taxon>
        <taxon>Panicoideae</taxon>
        <taxon>Andropogonodae</taxon>
        <taxon>Andropogoneae</taxon>
        <taxon>Tripsacinae</taxon>
        <taxon>Zea</taxon>
    </lineage>
</organism>
<keyword evidence="1" id="KW-0813">Transport</keyword>
<evidence type="ECO:0000313" key="3">
    <source>
        <dbReference type="EnsemblPlants" id="Zm00001eb374290_P001"/>
    </source>
</evidence>
<dbReference type="InterPro" id="IPR044222">
    <property type="entry name" value="SIP1-1/2-like"/>
</dbReference>
<proteinExistence type="predicted"/>
<reference evidence="3" key="2">
    <citation type="submission" date="2019-07" db="EMBL/GenBank/DDBJ databases">
        <authorList>
            <person name="Seetharam A."/>
            <person name="Woodhouse M."/>
            <person name="Cannon E."/>
        </authorList>
    </citation>
    <scope>NUCLEOTIDE SEQUENCE [LARGE SCALE GENOMIC DNA]</scope>
    <source>
        <strain evidence="3">cv. B73</strain>
    </source>
</reference>
<dbReference type="InParanoid" id="A0A804QWW0"/>
<evidence type="ECO:0000256" key="1">
    <source>
        <dbReference type="ARBA" id="ARBA00022448"/>
    </source>
</evidence>
<dbReference type="Proteomes" id="UP000007305">
    <property type="component" value="Chromosome 9"/>
</dbReference>
<reference evidence="3" key="3">
    <citation type="submission" date="2021-05" db="UniProtKB">
        <authorList>
            <consortium name="EnsemblPlants"/>
        </authorList>
    </citation>
    <scope>IDENTIFICATION</scope>
    <source>
        <strain evidence="3">cv. B73</strain>
    </source>
</reference>
<dbReference type="Gramene" id="Zm00001eb374290_T001">
    <property type="protein sequence ID" value="Zm00001eb374290_P001"/>
    <property type="gene ID" value="Zm00001eb374290"/>
</dbReference>
<sequence>MPPTASPAVGDDWTRCSPPASNTTLASPWIQAAAGVLDATLSARPWLIPLLLPRAVGAVGGTLAISELMLARYKHTLAGPSLKVDPHTGALAEGVLTFVITLTVL</sequence>
<dbReference type="PANTHER" id="PTHR46739:SF8">
    <property type="entry name" value="AQUAPORIN SIP1-1"/>
    <property type="match status" value="1"/>
</dbReference>
<keyword evidence="4" id="KW-1185">Reference proteome</keyword>
<evidence type="ECO:0000256" key="2">
    <source>
        <dbReference type="ARBA" id="ARBA00022737"/>
    </source>
</evidence>
<accession>A0A804QWW0</accession>
<reference evidence="4" key="1">
    <citation type="journal article" date="2009" name="Science">
        <title>The B73 maize genome: complexity, diversity, and dynamics.</title>
        <authorList>
            <person name="Schnable P.S."/>
            <person name="Ware D."/>
            <person name="Fulton R.S."/>
            <person name="Stein J.C."/>
            <person name="Wei F."/>
            <person name="Pasternak S."/>
            <person name="Liang C."/>
            <person name="Zhang J."/>
            <person name="Fulton L."/>
            <person name="Graves T.A."/>
            <person name="Minx P."/>
            <person name="Reily A.D."/>
            <person name="Courtney L."/>
            <person name="Kruchowski S.S."/>
            <person name="Tomlinson C."/>
            <person name="Strong C."/>
            <person name="Delehaunty K."/>
            <person name="Fronick C."/>
            <person name="Courtney B."/>
            <person name="Rock S.M."/>
            <person name="Belter E."/>
            <person name="Du F."/>
            <person name="Kim K."/>
            <person name="Abbott R.M."/>
            <person name="Cotton M."/>
            <person name="Levy A."/>
            <person name="Marchetto P."/>
            <person name="Ochoa K."/>
            <person name="Jackson S.M."/>
            <person name="Gillam B."/>
            <person name="Chen W."/>
            <person name="Yan L."/>
            <person name="Higginbotham J."/>
            <person name="Cardenas M."/>
            <person name="Waligorski J."/>
            <person name="Applebaum E."/>
            <person name="Phelps L."/>
            <person name="Falcone J."/>
            <person name="Kanchi K."/>
            <person name="Thane T."/>
            <person name="Scimone A."/>
            <person name="Thane N."/>
            <person name="Henke J."/>
            <person name="Wang T."/>
            <person name="Ruppert J."/>
            <person name="Shah N."/>
            <person name="Rotter K."/>
            <person name="Hodges J."/>
            <person name="Ingenthron E."/>
            <person name="Cordes M."/>
            <person name="Kohlberg S."/>
            <person name="Sgro J."/>
            <person name="Delgado B."/>
            <person name="Mead K."/>
            <person name="Chinwalla A."/>
            <person name="Leonard S."/>
            <person name="Crouse K."/>
            <person name="Collura K."/>
            <person name="Kudrna D."/>
            <person name="Currie J."/>
            <person name="He R."/>
            <person name="Angelova A."/>
            <person name="Rajasekar S."/>
            <person name="Mueller T."/>
            <person name="Lomeli R."/>
            <person name="Scara G."/>
            <person name="Ko A."/>
            <person name="Delaney K."/>
            <person name="Wissotski M."/>
            <person name="Lopez G."/>
            <person name="Campos D."/>
            <person name="Braidotti M."/>
            <person name="Ashley E."/>
            <person name="Golser W."/>
            <person name="Kim H."/>
            <person name="Lee S."/>
            <person name="Lin J."/>
            <person name="Dujmic Z."/>
            <person name="Kim W."/>
            <person name="Talag J."/>
            <person name="Zuccolo A."/>
            <person name="Fan C."/>
            <person name="Sebastian A."/>
            <person name="Kramer M."/>
            <person name="Spiegel L."/>
            <person name="Nascimento L."/>
            <person name="Zutavern T."/>
            <person name="Miller B."/>
            <person name="Ambroise C."/>
            <person name="Muller S."/>
            <person name="Spooner W."/>
            <person name="Narechania A."/>
            <person name="Ren L."/>
            <person name="Wei S."/>
            <person name="Kumari S."/>
            <person name="Faga B."/>
            <person name="Levy M.J."/>
            <person name="McMahan L."/>
            <person name="Van Buren P."/>
            <person name="Vaughn M.W."/>
            <person name="Ying K."/>
            <person name="Yeh C.-T."/>
            <person name="Emrich S.J."/>
            <person name="Jia Y."/>
            <person name="Kalyanaraman A."/>
            <person name="Hsia A.-P."/>
            <person name="Barbazuk W.B."/>
            <person name="Baucom R.S."/>
            <person name="Brutnell T.P."/>
            <person name="Carpita N.C."/>
            <person name="Chaparro C."/>
            <person name="Chia J.-M."/>
            <person name="Deragon J.-M."/>
            <person name="Estill J.C."/>
            <person name="Fu Y."/>
            <person name="Jeddeloh J.A."/>
            <person name="Han Y."/>
            <person name="Lee H."/>
            <person name="Li P."/>
            <person name="Lisch D.R."/>
            <person name="Liu S."/>
            <person name="Liu Z."/>
            <person name="Nagel D.H."/>
            <person name="McCann M.C."/>
            <person name="SanMiguel P."/>
            <person name="Myers A.M."/>
            <person name="Nettleton D."/>
            <person name="Nguyen J."/>
            <person name="Penning B.W."/>
            <person name="Ponnala L."/>
            <person name="Schneider K.L."/>
            <person name="Schwartz D.C."/>
            <person name="Sharma A."/>
            <person name="Soderlund C."/>
            <person name="Springer N.M."/>
            <person name="Sun Q."/>
            <person name="Wang H."/>
            <person name="Waterman M."/>
            <person name="Westerman R."/>
            <person name="Wolfgruber T.K."/>
            <person name="Yang L."/>
            <person name="Yu Y."/>
            <person name="Zhang L."/>
            <person name="Zhou S."/>
            <person name="Zhu Q."/>
            <person name="Bennetzen J.L."/>
            <person name="Dawe R.K."/>
            <person name="Jiang J."/>
            <person name="Jiang N."/>
            <person name="Presting G.G."/>
            <person name="Wessler S.R."/>
            <person name="Aluru S."/>
            <person name="Martienssen R.A."/>
            <person name="Clifton S.W."/>
            <person name="McCombie W.R."/>
            <person name="Wing R.A."/>
            <person name="Wilson R.K."/>
        </authorList>
    </citation>
    <scope>NUCLEOTIDE SEQUENCE [LARGE SCALE GENOMIC DNA]</scope>
    <source>
        <strain evidence="4">cv. B73</strain>
    </source>
</reference>
<evidence type="ECO:0000313" key="4">
    <source>
        <dbReference type="Proteomes" id="UP000007305"/>
    </source>
</evidence>
<dbReference type="AlphaFoldDB" id="A0A804QWW0"/>
<protein>
    <submittedName>
        <fullName evidence="3">Uncharacterized protein</fullName>
    </submittedName>
</protein>